<dbReference type="Proteomes" id="UP001324115">
    <property type="component" value="Unassembled WGS sequence"/>
</dbReference>
<dbReference type="Gene3D" id="3.30.70.890">
    <property type="entry name" value="GHMP kinase, C-terminal domain"/>
    <property type="match status" value="1"/>
</dbReference>
<keyword evidence="4" id="KW-0418">Kinase</keyword>
<dbReference type="PANTHER" id="PTHR20861:SF1">
    <property type="entry name" value="HOMOSERINE KINASE"/>
    <property type="match status" value="1"/>
</dbReference>
<feature type="domain" description="GHMP kinase N-terminal" evidence="6">
    <location>
        <begin position="129"/>
        <end position="182"/>
    </location>
</feature>
<sequence length="360" mass="39080">MALWYQPPPTLNLISPTLKLNSLRCNYNCNLSILNSRHTHVPEPEPVFASVKTFAPATVANLGPGFDFLGCTIDSLGDFVSLFADSFVRPKEIAITQISGNAVGKLNRNPLSNCAEIVAIEIMNMPEIRSVGLSLLLKKGLPLGSGLGSSTARAIAVNKVFGEKLRKEELELAGLNLEEKVSSYHADHSLDLKKLNFPEKKDLYFVLVSPKFEAPTKKMRAVLPLEIGMANFVWNSSLAVALAAAVLEGNVAGLGRALSGDRIVKPRQVPLILGMEVVKKTEIEVGAFGCTISRCGKTCGSGRVGGAELTAVAMINCEERRVRIGERMMEAFWREGRLKAVVVVNRLDRVGARLVDSKPR</sequence>
<dbReference type="PANTHER" id="PTHR20861">
    <property type="entry name" value="HOMOSERINE/4-DIPHOSPHOCYTIDYL-2-C-METHYL-D-ERYTHRITOL KINASE"/>
    <property type="match status" value="1"/>
</dbReference>
<proteinExistence type="predicted"/>
<dbReference type="GO" id="GO:0016301">
    <property type="term" value="F:kinase activity"/>
    <property type="evidence" value="ECO:0007669"/>
    <property type="project" value="UniProtKB-KW"/>
</dbReference>
<name>A0AAN7E2B1_QUERU</name>
<evidence type="ECO:0000259" key="6">
    <source>
        <dbReference type="Pfam" id="PF00288"/>
    </source>
</evidence>
<keyword evidence="1" id="KW-0028">Amino-acid biosynthesis</keyword>
<organism evidence="7 8">
    <name type="scientific">Quercus rubra</name>
    <name type="common">Northern red oak</name>
    <name type="synonym">Quercus borealis</name>
    <dbReference type="NCBI Taxonomy" id="3512"/>
    <lineage>
        <taxon>Eukaryota</taxon>
        <taxon>Viridiplantae</taxon>
        <taxon>Streptophyta</taxon>
        <taxon>Embryophyta</taxon>
        <taxon>Tracheophyta</taxon>
        <taxon>Spermatophyta</taxon>
        <taxon>Magnoliopsida</taxon>
        <taxon>eudicotyledons</taxon>
        <taxon>Gunneridae</taxon>
        <taxon>Pentapetalae</taxon>
        <taxon>rosids</taxon>
        <taxon>fabids</taxon>
        <taxon>Fagales</taxon>
        <taxon>Fagaceae</taxon>
        <taxon>Quercus</taxon>
    </lineage>
</organism>
<evidence type="ECO:0000256" key="1">
    <source>
        <dbReference type="ARBA" id="ARBA00022605"/>
    </source>
</evidence>
<dbReference type="SUPFAM" id="SSF55060">
    <property type="entry name" value="GHMP Kinase, C-terminal domain"/>
    <property type="match status" value="1"/>
</dbReference>
<protein>
    <recommendedName>
        <fullName evidence="6">GHMP kinase N-terminal domain-containing protein</fullName>
    </recommendedName>
</protein>
<keyword evidence="8" id="KW-1185">Reference proteome</keyword>
<dbReference type="Pfam" id="PF00288">
    <property type="entry name" value="GHMP_kinases_N"/>
    <property type="match status" value="1"/>
</dbReference>
<keyword evidence="2" id="KW-0808">Transferase</keyword>
<dbReference type="PRINTS" id="PR00958">
    <property type="entry name" value="HOMSERKINASE"/>
</dbReference>
<keyword evidence="5" id="KW-0067">ATP-binding</keyword>
<dbReference type="SUPFAM" id="SSF54211">
    <property type="entry name" value="Ribosomal protein S5 domain 2-like"/>
    <property type="match status" value="1"/>
</dbReference>
<dbReference type="Gene3D" id="3.30.230.10">
    <property type="match status" value="1"/>
</dbReference>
<comment type="caution">
    <text evidence="7">The sequence shown here is derived from an EMBL/GenBank/DDBJ whole genome shotgun (WGS) entry which is preliminary data.</text>
</comment>
<dbReference type="InterPro" id="IPR036554">
    <property type="entry name" value="GHMP_kinase_C_sf"/>
</dbReference>
<evidence type="ECO:0000256" key="3">
    <source>
        <dbReference type="ARBA" id="ARBA00022741"/>
    </source>
</evidence>
<dbReference type="InterPro" id="IPR014721">
    <property type="entry name" value="Ribsml_uS5_D2-typ_fold_subgr"/>
</dbReference>
<evidence type="ECO:0000256" key="4">
    <source>
        <dbReference type="ARBA" id="ARBA00022777"/>
    </source>
</evidence>
<dbReference type="AlphaFoldDB" id="A0AAN7E2B1"/>
<dbReference type="InterPro" id="IPR020568">
    <property type="entry name" value="Ribosomal_Su5_D2-typ_SF"/>
</dbReference>
<dbReference type="EMBL" id="JAXUIC010000011">
    <property type="protein sequence ID" value="KAK4561930.1"/>
    <property type="molecule type" value="Genomic_DNA"/>
</dbReference>
<dbReference type="GO" id="GO:0008652">
    <property type="term" value="P:amino acid biosynthetic process"/>
    <property type="evidence" value="ECO:0007669"/>
    <property type="project" value="UniProtKB-KW"/>
</dbReference>
<evidence type="ECO:0000313" key="7">
    <source>
        <dbReference type="EMBL" id="KAK4561930.1"/>
    </source>
</evidence>
<dbReference type="GO" id="GO:0005524">
    <property type="term" value="F:ATP binding"/>
    <property type="evidence" value="ECO:0007669"/>
    <property type="project" value="UniProtKB-KW"/>
</dbReference>
<gene>
    <name evidence="7" type="ORF">RGQ29_004685</name>
</gene>
<evidence type="ECO:0000256" key="2">
    <source>
        <dbReference type="ARBA" id="ARBA00022679"/>
    </source>
</evidence>
<keyword evidence="3" id="KW-0547">Nucleotide-binding</keyword>
<dbReference type="InterPro" id="IPR006204">
    <property type="entry name" value="GHMP_kinase_N_dom"/>
</dbReference>
<evidence type="ECO:0000313" key="8">
    <source>
        <dbReference type="Proteomes" id="UP001324115"/>
    </source>
</evidence>
<evidence type="ECO:0000256" key="5">
    <source>
        <dbReference type="ARBA" id="ARBA00022840"/>
    </source>
</evidence>
<reference evidence="7 8" key="1">
    <citation type="journal article" date="2023" name="G3 (Bethesda)">
        <title>A haplotype-resolved chromosome-scale genome for Quercus rubra L. provides insights into the genetics of adaptive traits for red oak species.</title>
        <authorList>
            <person name="Kapoor B."/>
            <person name="Jenkins J."/>
            <person name="Schmutz J."/>
            <person name="Zhebentyayeva T."/>
            <person name="Kuelheim C."/>
            <person name="Coggeshall M."/>
            <person name="Heim C."/>
            <person name="Lasky J.R."/>
            <person name="Leites L."/>
            <person name="Islam-Faridi N."/>
            <person name="Romero-Severson J."/>
            <person name="DeLeo V.L."/>
            <person name="Lucas S.M."/>
            <person name="Lazic D."/>
            <person name="Gailing O."/>
            <person name="Carlson J."/>
            <person name="Staton M."/>
        </authorList>
    </citation>
    <scope>NUCLEOTIDE SEQUENCE [LARGE SCALE GENOMIC DNA]</scope>
    <source>
        <strain evidence="7">Pseudo-F2</strain>
    </source>
</reference>
<accession>A0AAN7E2B1</accession>